<evidence type="ECO:0000256" key="1">
    <source>
        <dbReference type="ARBA" id="ARBA00004370"/>
    </source>
</evidence>
<dbReference type="InterPro" id="IPR035892">
    <property type="entry name" value="C2_domain_sf"/>
</dbReference>
<dbReference type="Gene3D" id="2.60.40.150">
    <property type="entry name" value="C2 domain"/>
    <property type="match status" value="1"/>
</dbReference>
<feature type="region of interest" description="Disordered" evidence="6">
    <location>
        <begin position="94"/>
        <end position="124"/>
    </location>
</feature>
<dbReference type="GO" id="GO:0008289">
    <property type="term" value="F:lipid binding"/>
    <property type="evidence" value="ECO:0007669"/>
    <property type="project" value="UniProtKB-KW"/>
</dbReference>
<comment type="subcellular location">
    <subcellularLocation>
        <location evidence="1">Membrane</location>
    </subcellularLocation>
</comment>
<keyword evidence="4" id="KW-0446">Lipid-binding</keyword>
<evidence type="ECO:0000259" key="9">
    <source>
        <dbReference type="PROSITE" id="PS51847"/>
    </source>
</evidence>
<evidence type="ECO:0000259" key="8">
    <source>
        <dbReference type="PROSITE" id="PS50004"/>
    </source>
</evidence>
<dbReference type="InterPro" id="IPR057349">
    <property type="entry name" value="C2_Mug190_3rd"/>
</dbReference>
<gene>
    <name evidence="10" type="ORF">ALEPTO_LOCUS5096</name>
</gene>
<evidence type="ECO:0000256" key="5">
    <source>
        <dbReference type="ARBA" id="ARBA00023136"/>
    </source>
</evidence>
<name>A0A9N9FGH0_9GLOM</name>
<evidence type="ECO:0000313" key="10">
    <source>
        <dbReference type="EMBL" id="CAG8534351.1"/>
    </source>
</evidence>
<evidence type="ECO:0000256" key="6">
    <source>
        <dbReference type="SAM" id="MobiDB-lite"/>
    </source>
</evidence>
<evidence type="ECO:0000313" key="11">
    <source>
        <dbReference type="Proteomes" id="UP000789508"/>
    </source>
</evidence>
<dbReference type="InterPro" id="IPR000008">
    <property type="entry name" value="C2_dom"/>
</dbReference>
<evidence type="ECO:0000256" key="2">
    <source>
        <dbReference type="ARBA" id="ARBA00022448"/>
    </source>
</evidence>
<dbReference type="OrthoDB" id="419768at2759"/>
<evidence type="ECO:0000256" key="7">
    <source>
        <dbReference type="SAM" id="Phobius"/>
    </source>
</evidence>
<keyword evidence="2" id="KW-0813">Transport</keyword>
<dbReference type="GO" id="GO:0016020">
    <property type="term" value="C:membrane"/>
    <property type="evidence" value="ECO:0007669"/>
    <property type="project" value="UniProtKB-SubCell"/>
</dbReference>
<dbReference type="AlphaFoldDB" id="A0A9N9FGH0"/>
<dbReference type="PANTHER" id="PTHR47348">
    <property type="entry name" value="MEIOTICALLY UP-REGULATED GENE 190 PROTEIN"/>
    <property type="match status" value="1"/>
</dbReference>
<dbReference type="GO" id="GO:0006869">
    <property type="term" value="P:lipid transport"/>
    <property type="evidence" value="ECO:0007669"/>
    <property type="project" value="UniProtKB-KW"/>
</dbReference>
<keyword evidence="7" id="KW-0812">Transmembrane</keyword>
<dbReference type="SUPFAM" id="SSF49562">
    <property type="entry name" value="C2 domain (Calcium/lipid-binding domain, CaLB)"/>
    <property type="match status" value="2"/>
</dbReference>
<accession>A0A9N9FGH0</accession>
<comment type="caution">
    <text evidence="10">The sequence shown here is derived from an EMBL/GenBank/DDBJ whole genome shotgun (WGS) entry which is preliminary data.</text>
</comment>
<dbReference type="InterPro" id="IPR031468">
    <property type="entry name" value="SMP_LBD"/>
</dbReference>
<reference evidence="10" key="1">
    <citation type="submission" date="2021-06" db="EMBL/GenBank/DDBJ databases">
        <authorList>
            <person name="Kallberg Y."/>
            <person name="Tangrot J."/>
            <person name="Rosling A."/>
        </authorList>
    </citation>
    <scope>NUCLEOTIDE SEQUENCE</scope>
    <source>
        <strain evidence="10">FL130A</strain>
    </source>
</reference>
<dbReference type="SMART" id="SM00239">
    <property type="entry name" value="C2"/>
    <property type="match status" value="2"/>
</dbReference>
<dbReference type="PROSITE" id="PS51847">
    <property type="entry name" value="SMP"/>
    <property type="match status" value="1"/>
</dbReference>
<feature type="compositionally biased region" description="Polar residues" evidence="6">
    <location>
        <begin position="109"/>
        <end position="118"/>
    </location>
</feature>
<dbReference type="Pfam" id="PF25669">
    <property type="entry name" value="SMP_MUG190-like"/>
    <property type="match status" value="1"/>
</dbReference>
<feature type="region of interest" description="Disordered" evidence="6">
    <location>
        <begin position="1"/>
        <end position="31"/>
    </location>
</feature>
<keyword evidence="5 7" id="KW-0472">Membrane</keyword>
<keyword evidence="3" id="KW-0445">Lipid transport</keyword>
<evidence type="ECO:0000256" key="3">
    <source>
        <dbReference type="ARBA" id="ARBA00023055"/>
    </source>
</evidence>
<feature type="transmembrane region" description="Helical" evidence="7">
    <location>
        <begin position="144"/>
        <end position="171"/>
    </location>
</feature>
<keyword evidence="7" id="KW-1133">Transmembrane helix</keyword>
<keyword evidence="11" id="KW-1185">Reference proteome</keyword>
<dbReference type="EMBL" id="CAJVPS010001340">
    <property type="protein sequence ID" value="CAG8534351.1"/>
    <property type="molecule type" value="Genomic_DNA"/>
</dbReference>
<feature type="domain" description="C2" evidence="8">
    <location>
        <begin position="394"/>
        <end position="521"/>
    </location>
</feature>
<proteinExistence type="predicted"/>
<dbReference type="Pfam" id="PF25331">
    <property type="entry name" value="C2_Mug190_3rd"/>
    <property type="match status" value="1"/>
</dbReference>
<dbReference type="CDD" id="cd00030">
    <property type="entry name" value="C2"/>
    <property type="match status" value="1"/>
</dbReference>
<protein>
    <submittedName>
        <fullName evidence="10">637_t:CDS:1</fullName>
    </submittedName>
</protein>
<dbReference type="Pfam" id="PF00168">
    <property type="entry name" value="C2"/>
    <property type="match status" value="1"/>
</dbReference>
<feature type="compositionally biased region" description="Polar residues" evidence="6">
    <location>
        <begin position="1"/>
        <end position="14"/>
    </location>
</feature>
<feature type="domain" description="SMP-LTD" evidence="9">
    <location>
        <begin position="206"/>
        <end position="396"/>
    </location>
</feature>
<evidence type="ECO:0000256" key="4">
    <source>
        <dbReference type="ARBA" id="ARBA00023121"/>
    </source>
</evidence>
<dbReference type="Proteomes" id="UP000789508">
    <property type="component" value="Unassembled WGS sequence"/>
</dbReference>
<dbReference type="PROSITE" id="PS50004">
    <property type="entry name" value="C2"/>
    <property type="match status" value="1"/>
</dbReference>
<dbReference type="PANTHER" id="PTHR47348:SF3">
    <property type="entry name" value="MEIOTICALLY UP-REGULATED GENE 190 PROTEIN"/>
    <property type="match status" value="1"/>
</dbReference>
<organism evidence="10 11">
    <name type="scientific">Ambispora leptoticha</name>
    <dbReference type="NCBI Taxonomy" id="144679"/>
    <lineage>
        <taxon>Eukaryota</taxon>
        <taxon>Fungi</taxon>
        <taxon>Fungi incertae sedis</taxon>
        <taxon>Mucoromycota</taxon>
        <taxon>Glomeromycotina</taxon>
        <taxon>Glomeromycetes</taxon>
        <taxon>Archaeosporales</taxon>
        <taxon>Ambisporaceae</taxon>
        <taxon>Ambispora</taxon>
    </lineage>
</organism>
<sequence length="794" mass="91183">MQQNGDIYQNNSDSAKNKNKHKEKILDGPISNNNKTVLVETTISIASGNLSPSSSSATTALSKFLEENNDRNESNKNIKLSTPKINLSCKSPVQEQMTNSDERGDRRITYTNENNGNNVREDQQENDQYVDVERADKEFRTQVYFVHTVICILCFLIGRYGFSVVLIWIFISQFNSWYNSRTRDTKQRVAWYIQRELGNEKLRRGDGETVEWLNYIVQQIWITFNPELLVSITDMLEDAMNRSAPYFVAAAVVENLELGIVAPRIDNITILGQREDEGGNEILIGEASFSFLSSANNASAVKVSPPHIIASIKTGLKAYIPIKLEIIGFSGTIRFEIQAIGSPPFVSRGKFSFVKTPTYETSIVSLLPILKDFLKSSVNTTLQTLTYPNATEVDLAELLSGDDFKHDTTSIGIVKIDIYEAKNLAKEDLTGNNDPYVVTSLDPSPYIHSEITTRIIENDAHPIWHEQHFHKIPELDVLSEHVKLKLGVWDWDRFSPDDHIGSAWFDLINAIGDGKEEMLIFDGWTDLYLTHEQRTKRGSLRCRILYTPKLPKDVVPEHDQTSRHFYVTLELNISHTHSHTTEYSSTKPPSWSDVVLFPIFERYKRCLSFKIKRHNFLGVAKTVGIAEIWLRDLLDLEEETISLPIYEKSLTAHQRLIAQQESLSDSNQQRSPKIKGYLQFNIKFLPGLSPLHEKMLRRTLTGANARVLEHSPAHDIDLNQEIRNSNCRYDPDLVPERRHIHETEVPEDRRINQFYQSQTIRRIQWFNDLIRVRLSHFIGRHEWSEDLQVVEREA</sequence>